<keyword evidence="6" id="KW-0648">Protein biosynthesis</keyword>
<keyword evidence="1" id="KW-0539">Nucleus</keyword>
<dbReference type="PIRSF" id="PIRSF006704">
    <property type="entry name" value="TF_IIS"/>
    <property type="match status" value="1"/>
</dbReference>
<dbReference type="GO" id="GO:0005634">
    <property type="term" value="C:nucleus"/>
    <property type="evidence" value="ECO:0007669"/>
    <property type="project" value="UniProtKB-SubCell"/>
</dbReference>
<dbReference type="GeneID" id="106575286"/>
<keyword evidence="5" id="KW-1185">Reference proteome</keyword>
<protein>
    <submittedName>
        <fullName evidence="6">Transcription elongation factor A N-terminal and central domain-containing protein</fullName>
    </submittedName>
</protein>
<comment type="subcellular location">
    <subcellularLocation>
        <location evidence="1">Nucleus</location>
    </subcellularLocation>
</comment>
<evidence type="ECO:0000313" key="6">
    <source>
        <dbReference type="RefSeq" id="XP_014007194.1"/>
    </source>
</evidence>
<dbReference type="InterPro" id="IPR035100">
    <property type="entry name" value="TF_IIS-typ"/>
</dbReference>
<feature type="domain" description="TFIIS central" evidence="4">
    <location>
        <begin position="247"/>
        <end position="362"/>
    </location>
</feature>
<dbReference type="SUPFAM" id="SSF57783">
    <property type="entry name" value="Zinc beta-ribbon"/>
    <property type="match status" value="1"/>
</dbReference>
<dbReference type="Gene3D" id="1.20.930.10">
    <property type="entry name" value="Conserved domain common to transcription factors TFIIS, elongin A, CRSP70"/>
    <property type="match status" value="1"/>
</dbReference>
<dbReference type="SUPFAM" id="SSF46942">
    <property type="entry name" value="Elongation factor TFIIS domain 2"/>
    <property type="match status" value="1"/>
</dbReference>
<dbReference type="InterPro" id="IPR017923">
    <property type="entry name" value="TFIIS_N"/>
</dbReference>
<dbReference type="SMART" id="SM00510">
    <property type="entry name" value="TFS2M"/>
    <property type="match status" value="1"/>
</dbReference>
<dbReference type="AlphaFoldDB" id="A0A1S3MVI5"/>
<dbReference type="OrthoDB" id="44867at2759"/>
<keyword evidence="6" id="KW-0251">Elongation factor</keyword>
<accession>A0A1S3MVI5</accession>
<dbReference type="Pfam" id="PF07500">
    <property type="entry name" value="TFIIS_M"/>
    <property type="match status" value="1"/>
</dbReference>
<dbReference type="KEGG" id="sasa:106575286"/>
<feature type="domain" description="TFIIS N-terminal" evidence="3">
    <location>
        <begin position="51"/>
        <end position="127"/>
    </location>
</feature>
<dbReference type="GO" id="GO:0003746">
    <property type="term" value="F:translation elongation factor activity"/>
    <property type="evidence" value="ECO:0007669"/>
    <property type="project" value="UniProtKB-KW"/>
</dbReference>
<dbReference type="Gene3D" id="2.20.25.10">
    <property type="match status" value="1"/>
</dbReference>
<dbReference type="InterPro" id="IPR003618">
    <property type="entry name" value="TFIIS_cen_dom"/>
</dbReference>
<name>A0A1S3MVI5_SALSA</name>
<dbReference type="PROSITE" id="PS51319">
    <property type="entry name" value="TFIIS_N"/>
    <property type="match status" value="1"/>
</dbReference>
<evidence type="ECO:0000259" key="4">
    <source>
        <dbReference type="PROSITE" id="PS51321"/>
    </source>
</evidence>
<dbReference type="GO" id="GO:0006351">
    <property type="term" value="P:DNA-templated transcription"/>
    <property type="evidence" value="ECO:0007669"/>
    <property type="project" value="InterPro"/>
</dbReference>
<sequence length="424" mass="46734">MLQQVTVGHRKTKQIWRLTAQELQFDSSGRLRCIFEPKRVSKNMTTMDTKQITHHALQMDKFNRAGNYDNIMPLLTALDNACVTCEQLQGTDIVRVLYRLLKTCSDNSVKKTAKQLLSKWKKLYSHPYHISKEKGSEEEFTVIGESMLADKACLADRGGLAAGDASKPVELGVSCEHAVFHTGSEDRTLTNGTKCGRAKGEGVSSWQAAGDSSSGSILPTLSKQSETPATTSLDNPPLCKDSFDLGLRTKCIQLLLGALGPETSKEAEGKTADLARVIEVHIHALHRANQAKYKACIRSKVANLRNPKNGHLRCGLLGGSLGPEVFAGMSVEEMANEELQRLREEYSSRGVSERQLPQGVEGTPTQKLRCRRCEGSDCRVTQVSRGTLFLPAWVRQATADTDAMTFVTCSRCGEQWYHSGWVCL</sequence>
<dbReference type="Gene3D" id="1.10.472.30">
    <property type="entry name" value="Transcription elongation factor S-II, central domain"/>
    <property type="match status" value="1"/>
</dbReference>
<dbReference type="InterPro" id="IPR035441">
    <property type="entry name" value="TFIIS/LEDGF_dom_sf"/>
</dbReference>
<evidence type="ECO:0000259" key="3">
    <source>
        <dbReference type="PROSITE" id="PS51319"/>
    </source>
</evidence>
<dbReference type="InterPro" id="IPR036575">
    <property type="entry name" value="TFIIS_cen_dom_sf"/>
</dbReference>
<dbReference type="PANTHER" id="PTHR11477">
    <property type="entry name" value="TRANSCRIPTION FACTOR S-II ZINC FINGER DOMAIN-CONTAINING PROTEIN"/>
    <property type="match status" value="1"/>
</dbReference>
<dbReference type="PANTHER" id="PTHR11477:SF7">
    <property type="entry name" value="TRANSCRIPTION ELONGATION FACTOR A N-TERMINAL AND CENTRAL DOMAIN-CONTAINING PROTEIN"/>
    <property type="match status" value="1"/>
</dbReference>
<evidence type="ECO:0000256" key="1">
    <source>
        <dbReference type="PROSITE-ProRule" id="PRU00649"/>
    </source>
</evidence>
<dbReference type="PaxDb" id="8030-ENSSSAP00000061016"/>
<evidence type="ECO:0000256" key="2">
    <source>
        <dbReference type="SAM" id="MobiDB-lite"/>
    </source>
</evidence>
<dbReference type="STRING" id="8030.ENSSSAP00000061016"/>
<dbReference type="Pfam" id="PF08711">
    <property type="entry name" value="Med26"/>
    <property type="match status" value="1"/>
</dbReference>
<dbReference type="PROSITE" id="PS51321">
    <property type="entry name" value="TFIIS_CENTRAL"/>
    <property type="match status" value="1"/>
</dbReference>
<dbReference type="CTD" id="170082"/>
<dbReference type="SUPFAM" id="SSF47676">
    <property type="entry name" value="Conserved domain common to transcription factors TFIIS, elongin A, CRSP70"/>
    <property type="match status" value="1"/>
</dbReference>
<proteinExistence type="predicted"/>
<gene>
    <name evidence="6" type="primary">tceanc</name>
</gene>
<organism evidence="5 6">
    <name type="scientific">Salmo salar</name>
    <name type="common">Atlantic salmon</name>
    <dbReference type="NCBI Taxonomy" id="8030"/>
    <lineage>
        <taxon>Eukaryota</taxon>
        <taxon>Metazoa</taxon>
        <taxon>Chordata</taxon>
        <taxon>Craniata</taxon>
        <taxon>Vertebrata</taxon>
        <taxon>Euteleostomi</taxon>
        <taxon>Actinopterygii</taxon>
        <taxon>Neopterygii</taxon>
        <taxon>Teleostei</taxon>
        <taxon>Protacanthopterygii</taxon>
        <taxon>Salmoniformes</taxon>
        <taxon>Salmonidae</taxon>
        <taxon>Salmoninae</taxon>
        <taxon>Salmo</taxon>
    </lineage>
</organism>
<dbReference type="OMA" id="HSRWVCL"/>
<evidence type="ECO:0000313" key="5">
    <source>
        <dbReference type="Proteomes" id="UP001652741"/>
    </source>
</evidence>
<reference evidence="6" key="1">
    <citation type="submission" date="2025-08" db="UniProtKB">
        <authorList>
            <consortium name="RefSeq"/>
        </authorList>
    </citation>
    <scope>IDENTIFICATION</scope>
</reference>
<dbReference type="Bgee" id="ENSSSAG00000056117">
    <property type="expression patterns" value="Expressed in head kidney and 23 other cell types or tissues"/>
</dbReference>
<dbReference type="Proteomes" id="UP001652741">
    <property type="component" value="Chromosome ssa17"/>
</dbReference>
<dbReference type="RefSeq" id="XP_014007194.1">
    <property type="nucleotide sequence ID" value="XM_014151719.2"/>
</dbReference>
<feature type="region of interest" description="Disordered" evidence="2">
    <location>
        <begin position="204"/>
        <end position="234"/>
    </location>
</feature>